<name>A0A2B4R110_STYPI</name>
<comment type="caution">
    <text evidence="2">The sequence shown here is derived from an EMBL/GenBank/DDBJ whole genome shotgun (WGS) entry which is preliminary data.</text>
</comment>
<dbReference type="OrthoDB" id="5950408at2759"/>
<gene>
    <name evidence="2" type="ORF">AWC38_SpisGene24967</name>
</gene>
<reference evidence="3" key="1">
    <citation type="journal article" date="2017" name="bioRxiv">
        <title>Comparative analysis of the genomes of Stylophora pistillata and Acropora digitifera provides evidence for extensive differences between species of corals.</title>
        <authorList>
            <person name="Voolstra C.R."/>
            <person name="Li Y."/>
            <person name="Liew Y.J."/>
            <person name="Baumgarten S."/>
            <person name="Zoccola D."/>
            <person name="Flot J.-F."/>
            <person name="Tambutte S."/>
            <person name="Allemand D."/>
            <person name="Aranda M."/>
        </authorList>
    </citation>
    <scope>NUCLEOTIDE SEQUENCE [LARGE SCALE GENOMIC DNA]</scope>
</reference>
<evidence type="ECO:0000256" key="1">
    <source>
        <dbReference type="SAM" id="MobiDB-lite"/>
    </source>
</evidence>
<keyword evidence="3" id="KW-1185">Reference proteome</keyword>
<accession>A0A2B4R110</accession>
<proteinExistence type="predicted"/>
<dbReference type="AlphaFoldDB" id="A0A2B4R110"/>
<dbReference type="EMBL" id="LSMT01002732">
    <property type="protein sequence ID" value="PFX11351.1"/>
    <property type="molecule type" value="Genomic_DNA"/>
</dbReference>
<dbReference type="Proteomes" id="UP000225706">
    <property type="component" value="Unassembled WGS sequence"/>
</dbReference>
<feature type="unsure residue" description="D or N" evidence="2">
    <location>
        <position position="71"/>
    </location>
</feature>
<evidence type="ECO:0000313" key="2">
    <source>
        <dbReference type="EMBL" id="PFX11351.1"/>
    </source>
</evidence>
<evidence type="ECO:0000313" key="3">
    <source>
        <dbReference type="Proteomes" id="UP000225706"/>
    </source>
</evidence>
<feature type="region of interest" description="Disordered" evidence="1">
    <location>
        <begin position="209"/>
        <end position="232"/>
    </location>
</feature>
<sequence length="287" mass="31815">MVCYLQEDANEDDNRPSLQSFLQASSTNEDQDLRLSGLAVLSKLANACQPLVDVNKAKMQINKIALVSVEDMTVCSGRNLVLNAQNAGYSVVIYFPKDNYGLLGNVTKPETQEEILIPFGSVWGCDNNTNSLKRPTTNLDGILEAVGKTGVNKCVITVEDSENLKHMANYLRRLYYWFLLGPVITLEWLRRKKKFCCVTGISQQVVEESTVGNAETEESQEQNIHDITGEGNEDESQPLIIIMDANAASTRNDNVGRCRIVVSMTRIFGKVSLSVKVLGPFRQTSQS</sequence>
<organism evidence="2 3">
    <name type="scientific">Stylophora pistillata</name>
    <name type="common">Smooth cauliflower coral</name>
    <dbReference type="NCBI Taxonomy" id="50429"/>
    <lineage>
        <taxon>Eukaryota</taxon>
        <taxon>Metazoa</taxon>
        <taxon>Cnidaria</taxon>
        <taxon>Anthozoa</taxon>
        <taxon>Hexacorallia</taxon>
        <taxon>Scleractinia</taxon>
        <taxon>Astrocoeniina</taxon>
        <taxon>Pocilloporidae</taxon>
        <taxon>Stylophora</taxon>
    </lineage>
</organism>
<protein>
    <submittedName>
        <fullName evidence="2">Uncharacterized protein</fullName>
    </submittedName>
</protein>